<sequence length="60" mass="6788">MLNWSEDCEQDKRLRAAFDIPDHEVVITFIGVGQMPEEFEVAASPSPAVNEVLSLLERKE</sequence>
<dbReference type="RefSeq" id="WP_093412561.1">
    <property type="nucleotide sequence ID" value="NZ_BMEW01000028.1"/>
</dbReference>
<protein>
    <recommendedName>
        <fullName evidence="3">Nitroreductase family protein</fullName>
    </recommendedName>
</protein>
<organism evidence="1 2">
    <name type="scientific">Salipiger profundus</name>
    <dbReference type="NCBI Taxonomy" id="1229727"/>
    <lineage>
        <taxon>Bacteria</taxon>
        <taxon>Pseudomonadati</taxon>
        <taxon>Pseudomonadota</taxon>
        <taxon>Alphaproteobacteria</taxon>
        <taxon>Rhodobacterales</taxon>
        <taxon>Roseobacteraceae</taxon>
        <taxon>Salipiger</taxon>
    </lineage>
</organism>
<dbReference type="OrthoDB" id="9802510at2"/>
<evidence type="ECO:0000313" key="2">
    <source>
        <dbReference type="Proteomes" id="UP000186559"/>
    </source>
</evidence>
<dbReference type="EMBL" id="CP014800">
    <property type="protein sequence ID" value="APX26113.1"/>
    <property type="molecule type" value="Genomic_DNA"/>
</dbReference>
<accession>A0A1U7DDA9</accession>
<reference evidence="1 2" key="1">
    <citation type="submission" date="2016-03" db="EMBL/GenBank/DDBJ databases">
        <title>Deep-sea bacteria in the southern Pacific.</title>
        <authorList>
            <person name="Tang K."/>
        </authorList>
    </citation>
    <scope>NUCLEOTIDE SEQUENCE [LARGE SCALE GENOMIC DNA]</scope>
    <source>
        <strain evidence="1 2">JLT2016</strain>
        <plasmid evidence="2">Plasmid ptpro4</plasmid>
    </source>
</reference>
<geneLocation type="plasmid" evidence="2">
    <name>ptpro4</name>
</geneLocation>
<dbReference type="KEGG" id="tpro:Ga0080559_TMP12"/>
<evidence type="ECO:0008006" key="3">
    <source>
        <dbReference type="Google" id="ProtNLM"/>
    </source>
</evidence>
<gene>
    <name evidence="1" type="ORF">Ga0080559_TMP12</name>
</gene>
<name>A0A1U7DDA9_9RHOB</name>
<dbReference type="AlphaFoldDB" id="A0A1U7DDA9"/>
<proteinExistence type="predicted"/>
<keyword evidence="2" id="KW-1185">Reference proteome</keyword>
<evidence type="ECO:0000313" key="1">
    <source>
        <dbReference type="EMBL" id="APX26113.1"/>
    </source>
</evidence>
<dbReference type="Proteomes" id="UP000186559">
    <property type="component" value="Plasmid pTPRO4"/>
</dbReference>
<keyword evidence="1" id="KW-0614">Plasmid</keyword>